<dbReference type="GeneID" id="4616681"/>
<keyword evidence="1" id="KW-0812">Transmembrane</keyword>
<feature type="transmembrane region" description="Helical" evidence="1">
    <location>
        <begin position="35"/>
        <end position="54"/>
    </location>
</feature>
<name>A1RUG5_PYRIL</name>
<dbReference type="SUPFAM" id="SSF103481">
    <property type="entry name" value="Multidrug resistance efflux transporter EmrE"/>
    <property type="match status" value="2"/>
</dbReference>
<dbReference type="OrthoDB" id="29149at2157"/>
<dbReference type="STRING" id="384616.Pisl_1440"/>
<accession>A1RUG5</accession>
<feature type="transmembrane region" description="Helical" evidence="1">
    <location>
        <begin position="112"/>
        <end position="131"/>
    </location>
</feature>
<sequence>MDPLGVIAAFTAAVIWALVIFLYKQKMETAEATVVNFSRLVYVSAFMWPVLLLAEPTPGLWAAVASGLITLVVGDSLYFYAIHRVGGSVAAPLVYTYVVIAQYFALLLGETVSHWLAASAILTVAGVALLARGGVARLEPLGIAAALAAALMWSLGMAAVKLATMGQVHPAVIAYLRALSACAALGIYLVARRRLSLVKSPLFAIASLLDLGLGSALFAYSVDKIGLATTTILVSTSPLIVQIYARATGAERIGPRQTAGALSIFLAIYLALRG</sequence>
<feature type="domain" description="EamA" evidence="2">
    <location>
        <begin position="141"/>
        <end position="272"/>
    </location>
</feature>
<dbReference type="Proteomes" id="UP000002595">
    <property type="component" value="Chromosome"/>
</dbReference>
<reference evidence="3" key="1">
    <citation type="submission" date="2006-12" db="EMBL/GenBank/DDBJ databases">
        <title>Complete sequence of Pyrobaculum islandicum DSM 4184.</title>
        <authorList>
            <person name="Copeland A."/>
            <person name="Lucas S."/>
            <person name="Lapidus A."/>
            <person name="Barry K."/>
            <person name="Detter J.C."/>
            <person name="Glavina del Rio T."/>
            <person name="Dalin E."/>
            <person name="Tice H."/>
            <person name="Pitluck S."/>
            <person name="Meincke L."/>
            <person name="Brettin T."/>
            <person name="Bruce D."/>
            <person name="Han C."/>
            <person name="Tapia R."/>
            <person name="Gilna P."/>
            <person name="Schmutz J."/>
            <person name="Larimer F."/>
            <person name="Land M."/>
            <person name="Hauser L."/>
            <person name="Kyrpides N."/>
            <person name="Mikhailova N."/>
            <person name="Cozen A.E."/>
            <person name="Fitz-Gibbon S.T."/>
            <person name="House C.H."/>
            <person name="Saltikov C."/>
            <person name="Lowe T."/>
            <person name="Richardson P."/>
        </authorList>
    </citation>
    <scope>NUCLEOTIDE SEQUENCE [LARGE SCALE GENOMIC DNA]</scope>
    <source>
        <strain evidence="3">DSM 4184</strain>
    </source>
</reference>
<evidence type="ECO:0000259" key="2">
    <source>
        <dbReference type="Pfam" id="PF00892"/>
    </source>
</evidence>
<organism evidence="3 4">
    <name type="scientific">Pyrobaculum islandicum (strain DSM 4184 / JCM 9189 / GEO3)</name>
    <dbReference type="NCBI Taxonomy" id="384616"/>
    <lineage>
        <taxon>Archaea</taxon>
        <taxon>Thermoproteota</taxon>
        <taxon>Thermoprotei</taxon>
        <taxon>Thermoproteales</taxon>
        <taxon>Thermoproteaceae</taxon>
        <taxon>Pyrobaculum</taxon>
    </lineage>
</organism>
<keyword evidence="4" id="KW-1185">Reference proteome</keyword>
<dbReference type="eggNOG" id="arCOG00272">
    <property type="taxonomic scope" value="Archaea"/>
</dbReference>
<keyword evidence="1" id="KW-1133">Transmembrane helix</keyword>
<evidence type="ECO:0000256" key="1">
    <source>
        <dbReference type="SAM" id="Phobius"/>
    </source>
</evidence>
<dbReference type="GO" id="GO:0016020">
    <property type="term" value="C:membrane"/>
    <property type="evidence" value="ECO:0007669"/>
    <property type="project" value="InterPro"/>
</dbReference>
<proteinExistence type="predicted"/>
<feature type="transmembrane region" description="Helical" evidence="1">
    <location>
        <begin position="226"/>
        <end position="245"/>
    </location>
</feature>
<feature type="transmembrane region" description="Helical" evidence="1">
    <location>
        <begin position="202"/>
        <end position="220"/>
    </location>
</feature>
<feature type="domain" description="EamA" evidence="2">
    <location>
        <begin position="4"/>
        <end position="131"/>
    </location>
</feature>
<dbReference type="EMBL" id="CP000504">
    <property type="protein sequence ID" value="ABL88597.1"/>
    <property type="molecule type" value="Genomic_DNA"/>
</dbReference>
<feature type="transmembrane region" description="Helical" evidence="1">
    <location>
        <begin position="60"/>
        <end position="82"/>
    </location>
</feature>
<dbReference type="KEGG" id="pis:Pisl_1440"/>
<evidence type="ECO:0000313" key="3">
    <source>
        <dbReference type="EMBL" id="ABL88597.1"/>
    </source>
</evidence>
<protein>
    <recommendedName>
        <fullName evidence="2">EamA domain-containing protein</fullName>
    </recommendedName>
</protein>
<dbReference type="AlphaFoldDB" id="A1RUG5"/>
<dbReference type="InterPro" id="IPR000620">
    <property type="entry name" value="EamA_dom"/>
</dbReference>
<feature type="transmembrane region" description="Helical" evidence="1">
    <location>
        <begin position="143"/>
        <end position="160"/>
    </location>
</feature>
<dbReference type="HOGENOM" id="CLU_088145_0_0_2"/>
<dbReference type="PANTHER" id="PTHR22911">
    <property type="entry name" value="ACYL-MALONYL CONDENSING ENZYME-RELATED"/>
    <property type="match status" value="1"/>
</dbReference>
<dbReference type="InterPro" id="IPR037185">
    <property type="entry name" value="EmrE-like"/>
</dbReference>
<keyword evidence="1" id="KW-0472">Membrane</keyword>
<dbReference type="RefSeq" id="WP_011763172.1">
    <property type="nucleotide sequence ID" value="NC_008701.1"/>
</dbReference>
<dbReference type="Pfam" id="PF00892">
    <property type="entry name" value="EamA"/>
    <property type="match status" value="2"/>
</dbReference>
<feature type="transmembrane region" description="Helical" evidence="1">
    <location>
        <begin position="89"/>
        <end position="106"/>
    </location>
</feature>
<feature type="transmembrane region" description="Helical" evidence="1">
    <location>
        <begin position="6"/>
        <end position="23"/>
    </location>
</feature>
<gene>
    <name evidence="3" type="ordered locus">Pisl_1440</name>
</gene>
<feature type="transmembrane region" description="Helical" evidence="1">
    <location>
        <begin position="172"/>
        <end position="190"/>
    </location>
</feature>
<evidence type="ECO:0000313" key="4">
    <source>
        <dbReference type="Proteomes" id="UP000002595"/>
    </source>
</evidence>